<dbReference type="InterPro" id="IPR036271">
    <property type="entry name" value="Tet_transcr_reg_TetR-rel_C_sf"/>
</dbReference>
<feature type="region of interest" description="Disordered" evidence="5">
    <location>
        <begin position="203"/>
        <end position="223"/>
    </location>
</feature>
<keyword evidence="3" id="KW-0804">Transcription</keyword>
<organism evidence="7 8">
    <name type="scientific">Saccharomonospora azurea NA-128</name>
    <dbReference type="NCBI Taxonomy" id="882081"/>
    <lineage>
        <taxon>Bacteria</taxon>
        <taxon>Bacillati</taxon>
        <taxon>Actinomycetota</taxon>
        <taxon>Actinomycetes</taxon>
        <taxon>Pseudonocardiales</taxon>
        <taxon>Pseudonocardiaceae</taxon>
        <taxon>Saccharomonospora</taxon>
    </lineage>
</organism>
<protein>
    <submittedName>
        <fullName evidence="7">Transcriptional regulator</fullName>
    </submittedName>
</protein>
<dbReference type="PROSITE" id="PS50977">
    <property type="entry name" value="HTH_TETR_2"/>
    <property type="match status" value="1"/>
</dbReference>
<accession>H8GA61</accession>
<reference evidence="7 8" key="1">
    <citation type="journal article" date="2012" name="Stand. Genomic Sci.">
        <title>Genome sequence of the soil bacterium Saccharomonospora azurea type strain (NA-128(T)).</title>
        <authorList>
            <person name="Klenk H.P."/>
            <person name="Held B."/>
            <person name="Lucas S."/>
            <person name="Lapidus A."/>
            <person name="Copeland A."/>
            <person name="Hammon N."/>
            <person name="Pitluck S."/>
            <person name="Goodwin L.A."/>
            <person name="Han C."/>
            <person name="Tapia R."/>
            <person name="Brambilla E.M."/>
            <person name="Potter G."/>
            <person name="Land M."/>
            <person name="Ivanova N."/>
            <person name="Rohde M."/>
            <person name="Goker M."/>
            <person name="Detter J.C."/>
            <person name="Kyrpides N.C."/>
            <person name="Woyke T."/>
        </authorList>
    </citation>
    <scope>NUCLEOTIDE SEQUENCE [LARGE SCALE GENOMIC DNA]</scope>
    <source>
        <strain evidence="7 8">NA-128</strain>
    </source>
</reference>
<dbReference type="HOGENOM" id="CLU_069356_25_6_11"/>
<dbReference type="EMBL" id="CM001466">
    <property type="protein sequence ID" value="EHY88588.1"/>
    <property type="molecule type" value="Genomic_DNA"/>
</dbReference>
<gene>
    <name evidence="7" type="ORF">SacazDRAFT_01664</name>
</gene>
<dbReference type="Pfam" id="PF00440">
    <property type="entry name" value="TetR_N"/>
    <property type="match status" value="1"/>
</dbReference>
<dbReference type="PANTHER" id="PTHR30055:SF148">
    <property type="entry name" value="TETR-FAMILY TRANSCRIPTIONAL REGULATOR"/>
    <property type="match status" value="1"/>
</dbReference>
<evidence type="ECO:0000256" key="3">
    <source>
        <dbReference type="ARBA" id="ARBA00023163"/>
    </source>
</evidence>
<dbReference type="GO" id="GO:0000976">
    <property type="term" value="F:transcription cis-regulatory region binding"/>
    <property type="evidence" value="ECO:0007669"/>
    <property type="project" value="TreeGrafter"/>
</dbReference>
<dbReference type="InterPro" id="IPR009057">
    <property type="entry name" value="Homeodomain-like_sf"/>
</dbReference>
<dbReference type="SUPFAM" id="SSF48498">
    <property type="entry name" value="Tetracyclin repressor-like, C-terminal domain"/>
    <property type="match status" value="1"/>
</dbReference>
<dbReference type="GO" id="GO:0003700">
    <property type="term" value="F:DNA-binding transcription factor activity"/>
    <property type="evidence" value="ECO:0007669"/>
    <property type="project" value="TreeGrafter"/>
</dbReference>
<dbReference type="PRINTS" id="PR00455">
    <property type="entry name" value="HTHTETR"/>
</dbReference>
<dbReference type="Gene3D" id="1.10.10.60">
    <property type="entry name" value="Homeodomain-like"/>
    <property type="match status" value="1"/>
</dbReference>
<proteinExistence type="predicted"/>
<evidence type="ECO:0000259" key="6">
    <source>
        <dbReference type="PROSITE" id="PS50977"/>
    </source>
</evidence>
<dbReference type="InterPro" id="IPR001647">
    <property type="entry name" value="HTH_TetR"/>
</dbReference>
<dbReference type="RefSeq" id="WP_005440429.1">
    <property type="nucleotide sequence ID" value="NZ_CM001466.1"/>
</dbReference>
<dbReference type="InterPro" id="IPR011075">
    <property type="entry name" value="TetR_C"/>
</dbReference>
<dbReference type="Proteomes" id="UP000004705">
    <property type="component" value="Chromosome"/>
</dbReference>
<evidence type="ECO:0000256" key="2">
    <source>
        <dbReference type="ARBA" id="ARBA00023125"/>
    </source>
</evidence>
<feature type="domain" description="HTH tetR-type" evidence="6">
    <location>
        <begin position="17"/>
        <end position="77"/>
    </location>
</feature>
<dbReference type="AlphaFoldDB" id="H8GA61"/>
<keyword evidence="1" id="KW-0805">Transcription regulation</keyword>
<dbReference type="OrthoDB" id="9796019at2"/>
<feature type="DNA-binding region" description="H-T-H motif" evidence="4">
    <location>
        <begin position="40"/>
        <end position="59"/>
    </location>
</feature>
<name>H8GA61_9PSEU</name>
<evidence type="ECO:0000313" key="8">
    <source>
        <dbReference type="Proteomes" id="UP000004705"/>
    </source>
</evidence>
<dbReference type="PANTHER" id="PTHR30055">
    <property type="entry name" value="HTH-TYPE TRANSCRIPTIONAL REGULATOR RUTR"/>
    <property type="match status" value="1"/>
</dbReference>
<sequence length="223" mass="24383">MTDSTTRRVGPGRPRDPRADTAILTAAVELLIERGIAQTSMEGIARRAGVAKVTVYKRWSSKEELLAEAIEAAREDIPAIDEQEWNLPLPDLVEAMLPRWGEALANPRYRALTARLVGAGPDHPELLSAYWHHHVAPRRERAKAVLRHAQDVGALSPDADLDLLIDMLMGAMIHRLALEPDESSEPDSTAHADYVRRLLRQAGLSIGGGGGGRKSGRSSNQRS</sequence>
<evidence type="ECO:0000256" key="1">
    <source>
        <dbReference type="ARBA" id="ARBA00023015"/>
    </source>
</evidence>
<dbReference type="Pfam" id="PF16859">
    <property type="entry name" value="TetR_C_11"/>
    <property type="match status" value="1"/>
</dbReference>
<keyword evidence="8" id="KW-1185">Reference proteome</keyword>
<evidence type="ECO:0000256" key="5">
    <source>
        <dbReference type="SAM" id="MobiDB-lite"/>
    </source>
</evidence>
<evidence type="ECO:0000313" key="7">
    <source>
        <dbReference type="EMBL" id="EHY88588.1"/>
    </source>
</evidence>
<evidence type="ECO:0000256" key="4">
    <source>
        <dbReference type="PROSITE-ProRule" id="PRU00335"/>
    </source>
</evidence>
<dbReference type="Gene3D" id="1.10.357.10">
    <property type="entry name" value="Tetracycline Repressor, domain 2"/>
    <property type="match status" value="1"/>
</dbReference>
<keyword evidence="2 4" id="KW-0238">DNA-binding</keyword>
<dbReference type="SUPFAM" id="SSF46689">
    <property type="entry name" value="Homeodomain-like"/>
    <property type="match status" value="1"/>
</dbReference>
<dbReference type="InterPro" id="IPR050109">
    <property type="entry name" value="HTH-type_TetR-like_transc_reg"/>
</dbReference>